<reference evidence="1" key="1">
    <citation type="submission" date="2021-06" db="EMBL/GenBank/DDBJ databases">
        <title>Updating the genus Pseudomonas: Description of 43 new species and partition of the Pseudomonas putida group.</title>
        <authorList>
            <person name="Girard L."/>
            <person name="Lood C."/>
            <person name="Vandamme P."/>
            <person name="Rokni-Zadeh H."/>
            <person name="van Noort V."/>
            <person name="Hofte M."/>
            <person name="Lavigne R."/>
            <person name="De Mot R."/>
        </authorList>
    </citation>
    <scope>NUCLEOTIDE SEQUENCE</scope>
    <source>
        <strain evidence="1">CMR12a</strain>
    </source>
</reference>
<dbReference type="Proteomes" id="UP000693952">
    <property type="component" value="Chromosome"/>
</dbReference>
<proteinExistence type="predicted"/>
<dbReference type="EMBL" id="CP077074">
    <property type="protein sequence ID" value="QXH42759.1"/>
    <property type="molecule type" value="Genomic_DNA"/>
</dbReference>
<organism evidence="1 2">
    <name type="scientific">Pseudomonas sessilinigenes</name>
    <dbReference type="NCBI Taxonomy" id="658629"/>
    <lineage>
        <taxon>Bacteria</taxon>
        <taxon>Pseudomonadati</taxon>
        <taxon>Pseudomonadota</taxon>
        <taxon>Gammaproteobacteria</taxon>
        <taxon>Pseudomonadales</taxon>
        <taxon>Pseudomonadaceae</taxon>
        <taxon>Pseudomonas</taxon>
    </lineage>
</organism>
<evidence type="ECO:0000313" key="2">
    <source>
        <dbReference type="Proteomes" id="UP000693952"/>
    </source>
</evidence>
<evidence type="ECO:0000313" key="1">
    <source>
        <dbReference type="EMBL" id="QXH42759.1"/>
    </source>
</evidence>
<keyword evidence="2" id="KW-1185">Reference proteome</keyword>
<sequence>MAQDLHLKIQAPKIRETGCVMARAGVQAIAGWLARSLAVATGRQIQGRLAAGTLVVLTLR</sequence>
<dbReference type="RefSeq" id="WP_124346283.1">
    <property type="nucleotide sequence ID" value="NZ_CP027706.1"/>
</dbReference>
<protein>
    <submittedName>
        <fullName evidence="1">Uncharacterized protein</fullName>
    </submittedName>
</protein>
<accession>A0ABX8MX17</accession>
<gene>
    <name evidence="1" type="ORF">KSS89_11185</name>
</gene>
<name>A0ABX8MX17_9PSED</name>